<dbReference type="HOGENOM" id="CLU_2472827_0_0_1"/>
<name>A0A0E0CSX4_9ORYZ</name>
<dbReference type="Proteomes" id="UP000008021">
    <property type="component" value="Chromosome 2"/>
</dbReference>
<dbReference type="EnsemblPlants" id="OMERI02G34770.1">
    <property type="protein sequence ID" value="OMERI02G34770.1"/>
    <property type="gene ID" value="OMERI02G34770"/>
</dbReference>
<evidence type="ECO:0000313" key="2">
    <source>
        <dbReference type="Proteomes" id="UP000008021"/>
    </source>
</evidence>
<keyword evidence="2" id="KW-1185">Reference proteome</keyword>
<organism evidence="1">
    <name type="scientific">Oryza meridionalis</name>
    <dbReference type="NCBI Taxonomy" id="40149"/>
    <lineage>
        <taxon>Eukaryota</taxon>
        <taxon>Viridiplantae</taxon>
        <taxon>Streptophyta</taxon>
        <taxon>Embryophyta</taxon>
        <taxon>Tracheophyta</taxon>
        <taxon>Spermatophyta</taxon>
        <taxon>Magnoliopsida</taxon>
        <taxon>Liliopsida</taxon>
        <taxon>Poales</taxon>
        <taxon>Poaceae</taxon>
        <taxon>BOP clade</taxon>
        <taxon>Oryzoideae</taxon>
        <taxon>Oryzeae</taxon>
        <taxon>Oryzinae</taxon>
        <taxon>Oryza</taxon>
    </lineage>
</organism>
<dbReference type="AlphaFoldDB" id="A0A0E0CSX4"/>
<accession>A0A0E0CSX4</accession>
<proteinExistence type="predicted"/>
<reference evidence="1" key="2">
    <citation type="submission" date="2018-05" db="EMBL/GenBank/DDBJ databases">
        <title>OmerRS3 (Oryza meridionalis Reference Sequence Version 3).</title>
        <authorList>
            <person name="Zhang J."/>
            <person name="Kudrna D."/>
            <person name="Lee S."/>
            <person name="Talag J."/>
            <person name="Welchert J."/>
            <person name="Wing R.A."/>
        </authorList>
    </citation>
    <scope>NUCLEOTIDE SEQUENCE [LARGE SCALE GENOMIC DNA]</scope>
    <source>
        <strain evidence="1">cv. OR44</strain>
    </source>
</reference>
<reference evidence="1" key="1">
    <citation type="submission" date="2015-04" db="UniProtKB">
        <authorList>
            <consortium name="EnsemblPlants"/>
        </authorList>
    </citation>
    <scope>IDENTIFICATION</scope>
</reference>
<protein>
    <submittedName>
        <fullName evidence="1">Uncharacterized protein</fullName>
    </submittedName>
</protein>
<sequence>MSPQAAAHGDLVFLRCYCCRSRTPKTLAPSPLGFEIARRGRNSSARIHRLGRRPPATTLGMSSAVTGLVLYHELKAKIKTLKDAVKSG</sequence>
<evidence type="ECO:0000313" key="1">
    <source>
        <dbReference type="EnsemblPlants" id="OMERI02G34770.1"/>
    </source>
</evidence>
<dbReference type="Gramene" id="OMERI02G34770.1">
    <property type="protein sequence ID" value="OMERI02G34770.1"/>
    <property type="gene ID" value="OMERI02G34770"/>
</dbReference>